<feature type="signal peptide" evidence="2">
    <location>
        <begin position="1"/>
        <end position="18"/>
    </location>
</feature>
<proteinExistence type="predicted"/>
<dbReference type="RefSeq" id="WP_170882519.1">
    <property type="nucleotide sequence ID" value="NZ_JABEYA020000003.1"/>
</dbReference>
<keyword evidence="1" id="KW-1133">Transmembrane helix</keyword>
<feature type="transmembrane region" description="Helical" evidence="1">
    <location>
        <begin position="121"/>
        <end position="143"/>
    </location>
</feature>
<gene>
    <name evidence="3" type="ORF">QWZ16_21780</name>
</gene>
<keyword evidence="1" id="KW-0472">Membrane</keyword>
<sequence length="191" mass="20864">MKTWIALGLTLISTGLWAEQTQSDEAFIDVTVSVELDGIEHAIDQTRISLDTIGVALKDIAGSDNLTDEQKVALGDTLNNLNDLVKVAQASAAELPSALARSHQVLDEKSQHFFDELQRKVFMTIILFGLVLVGIMVAVYLVLLRPLQRTVVEATSHVSQMAQALKITAEAVEQSSARQHELHQALHTPSD</sequence>
<keyword evidence="1" id="KW-0812">Transmembrane</keyword>
<evidence type="ECO:0000256" key="1">
    <source>
        <dbReference type="SAM" id="Phobius"/>
    </source>
</evidence>
<reference evidence="4" key="1">
    <citation type="journal article" date="2019" name="Int. J. Syst. Evol. Microbiol.">
        <title>The Global Catalogue of Microorganisms (GCM) 10K type strain sequencing project: providing services to taxonomists for standard genome sequencing and annotation.</title>
        <authorList>
            <consortium name="The Broad Institute Genomics Platform"/>
            <consortium name="The Broad Institute Genome Sequencing Center for Infectious Disease"/>
            <person name="Wu L."/>
            <person name="Ma J."/>
        </authorList>
    </citation>
    <scope>NUCLEOTIDE SEQUENCE [LARGE SCALE GENOMIC DNA]</scope>
    <source>
        <strain evidence="4">CECT 7398</strain>
    </source>
</reference>
<keyword evidence="2" id="KW-0732">Signal</keyword>
<organism evidence="3 4">
    <name type="scientific">Vibrio ostreicida</name>
    <dbReference type="NCBI Taxonomy" id="526588"/>
    <lineage>
        <taxon>Bacteria</taxon>
        <taxon>Pseudomonadati</taxon>
        <taxon>Pseudomonadota</taxon>
        <taxon>Gammaproteobacteria</taxon>
        <taxon>Vibrionales</taxon>
        <taxon>Vibrionaceae</taxon>
        <taxon>Vibrio</taxon>
    </lineage>
</organism>
<evidence type="ECO:0000256" key="2">
    <source>
        <dbReference type="SAM" id="SignalP"/>
    </source>
</evidence>
<evidence type="ECO:0000313" key="3">
    <source>
        <dbReference type="EMBL" id="MDN3612229.1"/>
    </source>
</evidence>
<dbReference type="Proteomes" id="UP001238540">
    <property type="component" value="Unassembled WGS sequence"/>
</dbReference>
<keyword evidence="4" id="KW-1185">Reference proteome</keyword>
<accession>A0ABT8C0S8</accession>
<evidence type="ECO:0000313" key="4">
    <source>
        <dbReference type="Proteomes" id="UP001238540"/>
    </source>
</evidence>
<evidence type="ECO:0008006" key="5">
    <source>
        <dbReference type="Google" id="ProtNLM"/>
    </source>
</evidence>
<dbReference type="EMBL" id="JAUFQC010000027">
    <property type="protein sequence ID" value="MDN3612229.1"/>
    <property type="molecule type" value="Genomic_DNA"/>
</dbReference>
<name>A0ABT8C0S8_9VIBR</name>
<protein>
    <recommendedName>
        <fullName evidence="5">GTP-binding protein</fullName>
    </recommendedName>
</protein>
<comment type="caution">
    <text evidence="3">The sequence shown here is derived from an EMBL/GenBank/DDBJ whole genome shotgun (WGS) entry which is preliminary data.</text>
</comment>
<feature type="chain" id="PRO_5047099371" description="GTP-binding protein" evidence="2">
    <location>
        <begin position="19"/>
        <end position="191"/>
    </location>
</feature>